<dbReference type="NCBIfam" id="TIGR04294">
    <property type="entry name" value="pre_pil_HX9DG"/>
    <property type="match status" value="1"/>
</dbReference>
<keyword evidence="1" id="KW-0472">Membrane</keyword>
<feature type="transmembrane region" description="Helical" evidence="1">
    <location>
        <begin position="21"/>
        <end position="39"/>
    </location>
</feature>
<name>A0A517P730_9PLAN</name>
<feature type="domain" description="DUF1559" evidence="2">
    <location>
        <begin position="40"/>
        <end position="350"/>
    </location>
</feature>
<evidence type="ECO:0000313" key="4">
    <source>
        <dbReference type="Proteomes" id="UP000318741"/>
    </source>
</evidence>
<dbReference type="NCBIfam" id="TIGR02532">
    <property type="entry name" value="IV_pilin_GFxxxE"/>
    <property type="match status" value="1"/>
</dbReference>
<dbReference type="SUPFAM" id="SSF54523">
    <property type="entry name" value="Pili subunits"/>
    <property type="match status" value="1"/>
</dbReference>
<accession>A0A517P730</accession>
<dbReference type="AlphaFoldDB" id="A0A517P730"/>
<protein>
    <submittedName>
        <fullName evidence="3">Putative major pilin subunit</fullName>
    </submittedName>
</protein>
<reference evidence="3 4" key="1">
    <citation type="submission" date="2019-02" db="EMBL/GenBank/DDBJ databases">
        <title>Deep-cultivation of Planctomycetes and their phenomic and genomic characterization uncovers novel biology.</title>
        <authorList>
            <person name="Wiegand S."/>
            <person name="Jogler M."/>
            <person name="Boedeker C."/>
            <person name="Pinto D."/>
            <person name="Vollmers J."/>
            <person name="Rivas-Marin E."/>
            <person name="Kohn T."/>
            <person name="Peeters S.H."/>
            <person name="Heuer A."/>
            <person name="Rast P."/>
            <person name="Oberbeckmann S."/>
            <person name="Bunk B."/>
            <person name="Jeske O."/>
            <person name="Meyerdierks A."/>
            <person name="Storesund J.E."/>
            <person name="Kallscheuer N."/>
            <person name="Luecker S."/>
            <person name="Lage O.M."/>
            <person name="Pohl T."/>
            <person name="Merkel B.J."/>
            <person name="Hornburger P."/>
            <person name="Mueller R.-W."/>
            <person name="Bruemmer F."/>
            <person name="Labrenz M."/>
            <person name="Spormann A.M."/>
            <person name="Op den Camp H."/>
            <person name="Overmann J."/>
            <person name="Amann R."/>
            <person name="Jetten M.S.M."/>
            <person name="Mascher T."/>
            <person name="Medema M.H."/>
            <person name="Devos D.P."/>
            <person name="Kaster A.-K."/>
            <person name="Ovreas L."/>
            <person name="Rohde M."/>
            <person name="Galperin M.Y."/>
            <person name="Jogler C."/>
        </authorList>
    </citation>
    <scope>NUCLEOTIDE SEQUENCE [LARGE SCALE GENOMIC DNA]</scope>
    <source>
        <strain evidence="3 4">CA12</strain>
    </source>
</reference>
<keyword evidence="1" id="KW-1133">Transmembrane helix</keyword>
<evidence type="ECO:0000259" key="2">
    <source>
        <dbReference type="Pfam" id="PF07596"/>
    </source>
</evidence>
<dbReference type="Pfam" id="PF07596">
    <property type="entry name" value="SBP_bac_10"/>
    <property type="match status" value="1"/>
</dbReference>
<dbReference type="KEGG" id="acaf:CA12_12620"/>
<proteinExistence type="predicted"/>
<dbReference type="RefSeq" id="WP_145361345.1">
    <property type="nucleotide sequence ID" value="NZ_CP036265.1"/>
</dbReference>
<organism evidence="3 4">
    <name type="scientific">Alienimonas californiensis</name>
    <dbReference type="NCBI Taxonomy" id="2527989"/>
    <lineage>
        <taxon>Bacteria</taxon>
        <taxon>Pseudomonadati</taxon>
        <taxon>Planctomycetota</taxon>
        <taxon>Planctomycetia</taxon>
        <taxon>Planctomycetales</taxon>
        <taxon>Planctomycetaceae</taxon>
        <taxon>Alienimonas</taxon>
    </lineage>
</organism>
<dbReference type="EMBL" id="CP036265">
    <property type="protein sequence ID" value="QDT15181.1"/>
    <property type="molecule type" value="Genomic_DNA"/>
</dbReference>
<dbReference type="InterPro" id="IPR045584">
    <property type="entry name" value="Pilin-like"/>
</dbReference>
<keyword evidence="4" id="KW-1185">Reference proteome</keyword>
<dbReference type="OrthoDB" id="241541at2"/>
<dbReference type="Gene3D" id="3.30.700.10">
    <property type="entry name" value="Glycoprotein, Type 4 Pilin"/>
    <property type="match status" value="1"/>
</dbReference>
<dbReference type="PANTHER" id="PTHR30093">
    <property type="entry name" value="GENERAL SECRETION PATHWAY PROTEIN G"/>
    <property type="match status" value="1"/>
</dbReference>
<dbReference type="Pfam" id="PF07963">
    <property type="entry name" value="N_methyl"/>
    <property type="match status" value="1"/>
</dbReference>
<gene>
    <name evidence="3" type="ORF">CA12_12620</name>
</gene>
<evidence type="ECO:0000313" key="3">
    <source>
        <dbReference type="EMBL" id="QDT15181.1"/>
    </source>
</evidence>
<sequence length="383" mass="40980">MSPLPRRVGSVRRSGFTLIELLVVIAIIAILVSLLLPAVQQAREAARRSQCQNNLKQIGLAFHNYHSTYKVFPAASGGTSGPGSNNEGFVSAFPRLAPYLDQTALWNQMSKPLTTYNADGSVNQTYPAFGPWPEPGGGHGYPPYLYQMSVLLCPSDSTVPTGHADSNYAMCYGDNGLAFSTNQSEAIQRSRGMSVGHWGRDYKAVHSSFADARDGTTTTILFGEIGRTERYRWKGGVGRVASLPQSGGGYENPQQYCLDDVNVNDPANPGFYPRTGNTPDDDRGKSYATSYADVTGFHTIVPPNGPSCADSGFYDRRGRGMYSAGSYHNGIVQVGMVDGSVQSISETVDTGNLTATNPVAGQSPYGVWGALGTKDGGETNTKL</sequence>
<dbReference type="PROSITE" id="PS00409">
    <property type="entry name" value="PROKAR_NTER_METHYL"/>
    <property type="match status" value="1"/>
</dbReference>
<dbReference type="Proteomes" id="UP000318741">
    <property type="component" value="Chromosome"/>
</dbReference>
<evidence type="ECO:0000256" key="1">
    <source>
        <dbReference type="SAM" id="Phobius"/>
    </source>
</evidence>
<dbReference type="InterPro" id="IPR027558">
    <property type="entry name" value="Pre_pil_HX9DG_C"/>
</dbReference>
<keyword evidence="1" id="KW-0812">Transmembrane</keyword>
<dbReference type="PANTHER" id="PTHR30093:SF2">
    <property type="entry name" value="TYPE II SECRETION SYSTEM PROTEIN H"/>
    <property type="match status" value="1"/>
</dbReference>
<dbReference type="InterPro" id="IPR011453">
    <property type="entry name" value="DUF1559"/>
</dbReference>
<dbReference type="InterPro" id="IPR012902">
    <property type="entry name" value="N_methyl_site"/>
</dbReference>